<dbReference type="GO" id="GO:0005737">
    <property type="term" value="C:cytoplasm"/>
    <property type="evidence" value="ECO:0007669"/>
    <property type="project" value="TreeGrafter"/>
</dbReference>
<dbReference type="InterPro" id="IPR019734">
    <property type="entry name" value="TPR_rpt"/>
</dbReference>
<dbReference type="PRINTS" id="PR00109">
    <property type="entry name" value="TYRKINASE"/>
</dbReference>
<dbReference type="Pfam" id="PF07714">
    <property type="entry name" value="PK_Tyr_Ser-Thr"/>
    <property type="match status" value="1"/>
</dbReference>
<evidence type="ECO:0000259" key="4">
    <source>
        <dbReference type="PROSITE" id="PS50011"/>
    </source>
</evidence>
<keyword evidence="6" id="KW-1185">Reference proteome</keyword>
<dbReference type="GO" id="GO:0005524">
    <property type="term" value="F:ATP binding"/>
    <property type="evidence" value="ECO:0007669"/>
    <property type="project" value="InterPro"/>
</dbReference>
<dbReference type="InterPro" id="IPR013105">
    <property type="entry name" value="TPR_2"/>
</dbReference>
<accession>A0A397GAM8</accession>
<evidence type="ECO:0000256" key="1">
    <source>
        <dbReference type="ARBA" id="ARBA00022737"/>
    </source>
</evidence>
<dbReference type="PANTHER" id="PTHR23257:SF963">
    <property type="entry name" value="AT08303P"/>
    <property type="match status" value="1"/>
</dbReference>
<feature type="repeat" description="TPR" evidence="3">
    <location>
        <begin position="87"/>
        <end position="120"/>
    </location>
</feature>
<dbReference type="Pfam" id="PF07719">
    <property type="entry name" value="TPR_2"/>
    <property type="match status" value="1"/>
</dbReference>
<dbReference type="OrthoDB" id="10261027at2759"/>
<dbReference type="STRING" id="1348612.A0A397GAM8"/>
<feature type="repeat" description="TPR" evidence="3">
    <location>
        <begin position="36"/>
        <end position="69"/>
    </location>
</feature>
<dbReference type="InterPro" id="IPR000719">
    <property type="entry name" value="Prot_kinase_dom"/>
</dbReference>
<dbReference type="AlphaFoldDB" id="A0A397GAM8"/>
<dbReference type="PANTHER" id="PTHR23257">
    <property type="entry name" value="SERINE-THREONINE PROTEIN KINASE"/>
    <property type="match status" value="1"/>
</dbReference>
<dbReference type="InterPro" id="IPR011990">
    <property type="entry name" value="TPR-like_helical_dom_sf"/>
</dbReference>
<dbReference type="GO" id="GO:0007165">
    <property type="term" value="P:signal transduction"/>
    <property type="evidence" value="ECO:0007669"/>
    <property type="project" value="TreeGrafter"/>
</dbReference>
<feature type="domain" description="Protein kinase" evidence="4">
    <location>
        <begin position="165"/>
        <end position="423"/>
    </location>
</feature>
<organism evidence="5 6">
    <name type="scientific">Diversispora epigaea</name>
    <dbReference type="NCBI Taxonomy" id="1348612"/>
    <lineage>
        <taxon>Eukaryota</taxon>
        <taxon>Fungi</taxon>
        <taxon>Fungi incertae sedis</taxon>
        <taxon>Mucoromycota</taxon>
        <taxon>Glomeromycotina</taxon>
        <taxon>Glomeromycetes</taxon>
        <taxon>Diversisporales</taxon>
        <taxon>Diversisporaceae</taxon>
        <taxon>Diversispora</taxon>
    </lineage>
</organism>
<keyword evidence="1" id="KW-0677">Repeat</keyword>
<dbReference type="InterPro" id="IPR050167">
    <property type="entry name" value="Ser_Thr_protein_kinase"/>
</dbReference>
<evidence type="ECO:0000256" key="2">
    <source>
        <dbReference type="ARBA" id="ARBA00022803"/>
    </source>
</evidence>
<sequence length="503" mass="58611">MRHHDVTAVETYLKLEKYNTALTDFDKVLELKLYDWHVLRLRGETYQKLKKYNEALTDFNDLLELEPNNVHNLEIINEILELEPNNTLVLRLRGQTYQKLERHNEALMDFNKILKTNTDDISVLNLIIETEKSKIKSINDTKTQKKTESRIESSESINWIPYSQFKNIKYIAEGGFGVVNSAIWVKDEETKIKVALKNLHNSKDMTDDFLKEVISYGITSSDDFILKCYGITKDHADNNSMVMEFAEDGSLHWDLMRNFDRINWQTKLERLYCIASGIEQIHNNNLIHRDLHSGNILMGVDGILGSIRIADLGLCRNIDNLTNNVYGIIPYVAPEIFGESSYSQASDVYSFGMLMWEFSSGHKPFRNRPHYSKLMCDIRGGLRPEITDDTPDVFSIFMKRCWDSNPINRPNIKEIKEKIYKWCFQGENHNQFIQAEKLRKNSVCEENSYRNYHPEAIYKSRPLNSMISLSKLMSNGCKESEEVECSHSSQEDFEINENDYDIK</sequence>
<proteinExistence type="predicted"/>
<dbReference type="PROSITE" id="PS50005">
    <property type="entry name" value="TPR"/>
    <property type="match status" value="2"/>
</dbReference>
<keyword evidence="2 3" id="KW-0802">TPR repeat</keyword>
<evidence type="ECO:0000313" key="5">
    <source>
        <dbReference type="EMBL" id="RHZ48072.1"/>
    </source>
</evidence>
<dbReference type="SMART" id="SM00028">
    <property type="entry name" value="TPR"/>
    <property type="match status" value="2"/>
</dbReference>
<name>A0A397GAM8_9GLOM</name>
<dbReference type="SUPFAM" id="SSF56112">
    <property type="entry name" value="Protein kinase-like (PK-like)"/>
    <property type="match status" value="1"/>
</dbReference>
<dbReference type="GO" id="GO:0004672">
    <property type="term" value="F:protein kinase activity"/>
    <property type="evidence" value="ECO:0007669"/>
    <property type="project" value="InterPro"/>
</dbReference>
<dbReference type="Gene3D" id="1.25.40.10">
    <property type="entry name" value="Tetratricopeptide repeat domain"/>
    <property type="match status" value="2"/>
</dbReference>
<dbReference type="PROSITE" id="PS50011">
    <property type="entry name" value="PROTEIN_KINASE_DOM"/>
    <property type="match status" value="1"/>
</dbReference>
<dbReference type="Gene3D" id="1.10.510.10">
    <property type="entry name" value="Transferase(Phosphotransferase) domain 1"/>
    <property type="match status" value="1"/>
</dbReference>
<dbReference type="Pfam" id="PF13181">
    <property type="entry name" value="TPR_8"/>
    <property type="match status" value="1"/>
</dbReference>
<dbReference type="SUPFAM" id="SSF48452">
    <property type="entry name" value="TPR-like"/>
    <property type="match status" value="1"/>
</dbReference>
<dbReference type="InterPro" id="IPR001245">
    <property type="entry name" value="Ser-Thr/Tyr_kinase_cat_dom"/>
</dbReference>
<reference evidence="5 6" key="1">
    <citation type="submission" date="2018-08" db="EMBL/GenBank/DDBJ databases">
        <title>Genome and evolution of the arbuscular mycorrhizal fungus Diversispora epigaea (formerly Glomus versiforme) and its bacterial endosymbionts.</title>
        <authorList>
            <person name="Sun X."/>
            <person name="Fei Z."/>
            <person name="Harrison M."/>
        </authorList>
    </citation>
    <scope>NUCLEOTIDE SEQUENCE [LARGE SCALE GENOMIC DNA]</scope>
    <source>
        <strain evidence="5 6">IT104</strain>
    </source>
</reference>
<protein>
    <recommendedName>
        <fullName evidence="4">Protein kinase domain-containing protein</fullName>
    </recommendedName>
</protein>
<comment type="caution">
    <text evidence="5">The sequence shown here is derived from an EMBL/GenBank/DDBJ whole genome shotgun (WGS) entry which is preliminary data.</text>
</comment>
<evidence type="ECO:0000313" key="6">
    <source>
        <dbReference type="Proteomes" id="UP000266861"/>
    </source>
</evidence>
<gene>
    <name evidence="5" type="ORF">Glove_561g29</name>
</gene>
<evidence type="ECO:0000256" key="3">
    <source>
        <dbReference type="PROSITE-ProRule" id="PRU00339"/>
    </source>
</evidence>
<dbReference type="InterPro" id="IPR011009">
    <property type="entry name" value="Kinase-like_dom_sf"/>
</dbReference>
<dbReference type="Proteomes" id="UP000266861">
    <property type="component" value="Unassembled WGS sequence"/>
</dbReference>
<dbReference type="EMBL" id="PQFF01000476">
    <property type="protein sequence ID" value="RHZ48072.1"/>
    <property type="molecule type" value="Genomic_DNA"/>
</dbReference>